<accession>A0A1M6TJH9</accession>
<dbReference type="AlphaFoldDB" id="A0A1M6TJH9"/>
<evidence type="ECO:0000313" key="1">
    <source>
        <dbReference type="EMBL" id="SHK56918.1"/>
    </source>
</evidence>
<evidence type="ECO:0000313" key="2">
    <source>
        <dbReference type="Proteomes" id="UP000184130"/>
    </source>
</evidence>
<reference evidence="1 2" key="1">
    <citation type="submission" date="2016-11" db="EMBL/GenBank/DDBJ databases">
        <authorList>
            <person name="Jaros S."/>
            <person name="Januszkiewicz K."/>
            <person name="Wedrychowicz H."/>
        </authorList>
    </citation>
    <scope>NUCLEOTIDE SEQUENCE [LARGE SCALE GENOMIC DNA]</scope>
    <source>
        <strain evidence="1 2">KHT3</strain>
    </source>
</reference>
<sequence>MMDKKISLTVEQWVALQEQSPDGTGQIPVWFQVTGGSMLPFVRPYRDDVMIVAVKEEELKVGDIVLFPGKYLGGDYCLHRLYRIDGDRVQTFGDGNLRPDHWQPKRQILSKALFIKRGRLTIDCESPRWQKVFRLWNALLPLRPVLLLPFRVMNKLHRLFPRIF</sequence>
<organism evidence="1 2">
    <name type="scientific">Xylanibacter ruminicola</name>
    <name type="common">Prevotella ruminicola</name>
    <dbReference type="NCBI Taxonomy" id="839"/>
    <lineage>
        <taxon>Bacteria</taxon>
        <taxon>Pseudomonadati</taxon>
        <taxon>Bacteroidota</taxon>
        <taxon>Bacteroidia</taxon>
        <taxon>Bacteroidales</taxon>
        <taxon>Prevotellaceae</taxon>
        <taxon>Xylanibacter</taxon>
    </lineage>
</organism>
<dbReference type="SUPFAM" id="SSF51306">
    <property type="entry name" value="LexA/Signal peptidase"/>
    <property type="match status" value="1"/>
</dbReference>
<dbReference type="Proteomes" id="UP000184130">
    <property type="component" value="Unassembled WGS sequence"/>
</dbReference>
<dbReference type="InterPro" id="IPR036286">
    <property type="entry name" value="LexA/Signal_pep-like_sf"/>
</dbReference>
<protein>
    <submittedName>
        <fullName evidence="1">Peptidase S24-like</fullName>
    </submittedName>
</protein>
<name>A0A1M6TJH9_XYLRU</name>
<dbReference type="CDD" id="cd06462">
    <property type="entry name" value="Peptidase_S24_S26"/>
    <property type="match status" value="1"/>
</dbReference>
<gene>
    <name evidence="1" type="ORF">SAMN05216463_10641</name>
</gene>
<dbReference type="EMBL" id="FRBD01000006">
    <property type="protein sequence ID" value="SHK56918.1"/>
    <property type="molecule type" value="Genomic_DNA"/>
</dbReference>
<proteinExistence type="predicted"/>
<dbReference type="OrthoDB" id="9795228at2"/>